<protein>
    <submittedName>
        <fullName evidence="1">Uncharacterized protein</fullName>
    </submittedName>
</protein>
<organism evidence="1">
    <name type="scientific">Arundo donax</name>
    <name type="common">Giant reed</name>
    <name type="synonym">Donax arundinaceus</name>
    <dbReference type="NCBI Taxonomy" id="35708"/>
    <lineage>
        <taxon>Eukaryota</taxon>
        <taxon>Viridiplantae</taxon>
        <taxon>Streptophyta</taxon>
        <taxon>Embryophyta</taxon>
        <taxon>Tracheophyta</taxon>
        <taxon>Spermatophyta</taxon>
        <taxon>Magnoliopsida</taxon>
        <taxon>Liliopsida</taxon>
        <taxon>Poales</taxon>
        <taxon>Poaceae</taxon>
        <taxon>PACMAD clade</taxon>
        <taxon>Arundinoideae</taxon>
        <taxon>Arundineae</taxon>
        <taxon>Arundo</taxon>
    </lineage>
</organism>
<reference evidence="1" key="2">
    <citation type="journal article" date="2015" name="Data Brief">
        <title>Shoot transcriptome of the giant reed, Arundo donax.</title>
        <authorList>
            <person name="Barrero R.A."/>
            <person name="Guerrero F.D."/>
            <person name="Moolhuijzen P."/>
            <person name="Goolsby J.A."/>
            <person name="Tidwell J."/>
            <person name="Bellgard S.E."/>
            <person name="Bellgard M.I."/>
        </authorList>
    </citation>
    <scope>NUCLEOTIDE SEQUENCE</scope>
    <source>
        <tissue evidence="1">Shoot tissue taken approximately 20 cm above the soil surface</tissue>
    </source>
</reference>
<reference evidence="1" key="1">
    <citation type="submission" date="2014-09" db="EMBL/GenBank/DDBJ databases">
        <authorList>
            <person name="Magalhaes I.L.F."/>
            <person name="Oliveira U."/>
            <person name="Santos F.R."/>
            <person name="Vidigal T.H.D.A."/>
            <person name="Brescovit A.D."/>
            <person name="Santos A.J."/>
        </authorList>
    </citation>
    <scope>NUCLEOTIDE SEQUENCE</scope>
    <source>
        <tissue evidence="1">Shoot tissue taken approximately 20 cm above the soil surface</tissue>
    </source>
</reference>
<accession>A0A0A9EHQ4</accession>
<sequence length="24" mass="2703">MDSKSKWIGTPTWLARPCWSSAPP</sequence>
<dbReference type="AlphaFoldDB" id="A0A0A9EHQ4"/>
<evidence type="ECO:0000313" key="1">
    <source>
        <dbReference type="EMBL" id="JAD98543.1"/>
    </source>
</evidence>
<name>A0A0A9EHQ4_ARUDO</name>
<proteinExistence type="predicted"/>
<dbReference type="EMBL" id="GBRH01199352">
    <property type="protein sequence ID" value="JAD98543.1"/>
    <property type="molecule type" value="Transcribed_RNA"/>
</dbReference>